<feature type="compositionally biased region" description="Acidic residues" evidence="4">
    <location>
        <begin position="948"/>
        <end position="958"/>
    </location>
</feature>
<feature type="compositionally biased region" description="Low complexity" evidence="4">
    <location>
        <begin position="847"/>
        <end position="866"/>
    </location>
</feature>
<gene>
    <name evidence="6" type="primary">BQ5605_C009g05490</name>
    <name evidence="6" type="ORF">BQ5605_C009G05490</name>
</gene>
<feature type="compositionally biased region" description="Low complexity" evidence="4">
    <location>
        <begin position="441"/>
        <end position="453"/>
    </location>
</feature>
<feature type="region of interest" description="Disordered" evidence="4">
    <location>
        <begin position="829"/>
        <end position="966"/>
    </location>
</feature>
<dbReference type="PROSITE" id="PS00107">
    <property type="entry name" value="PROTEIN_KINASE_ATP"/>
    <property type="match status" value="1"/>
</dbReference>
<dbReference type="SUPFAM" id="SSF56112">
    <property type="entry name" value="Protein kinase-like (PK-like)"/>
    <property type="match status" value="1"/>
</dbReference>
<dbReference type="PROSITE" id="PS00108">
    <property type="entry name" value="PROTEIN_KINASE_ST"/>
    <property type="match status" value="1"/>
</dbReference>
<dbReference type="PROSITE" id="PS50011">
    <property type="entry name" value="PROTEIN_KINASE_DOM"/>
    <property type="match status" value="1"/>
</dbReference>
<dbReference type="EMBL" id="FQNC01000049">
    <property type="protein sequence ID" value="SGY81291.1"/>
    <property type="molecule type" value="Genomic_DNA"/>
</dbReference>
<feature type="domain" description="Protein kinase" evidence="5">
    <location>
        <begin position="84"/>
        <end position="350"/>
    </location>
</feature>
<dbReference type="PANTHER" id="PTHR24348">
    <property type="entry name" value="SERINE/THREONINE-PROTEIN KINASE UNC-51-RELATED"/>
    <property type="match status" value="1"/>
</dbReference>
<feature type="compositionally biased region" description="Polar residues" evidence="4">
    <location>
        <begin position="1145"/>
        <end position="1157"/>
    </location>
</feature>
<feature type="compositionally biased region" description="Acidic residues" evidence="4">
    <location>
        <begin position="988"/>
        <end position="1002"/>
    </location>
</feature>
<feature type="compositionally biased region" description="Polar residues" evidence="4">
    <location>
        <begin position="357"/>
        <end position="378"/>
    </location>
</feature>
<evidence type="ECO:0000256" key="4">
    <source>
        <dbReference type="SAM" id="MobiDB-lite"/>
    </source>
</evidence>
<dbReference type="Gene3D" id="1.10.510.10">
    <property type="entry name" value="Transferase(Phosphotransferase) domain 1"/>
    <property type="match status" value="1"/>
</dbReference>
<feature type="compositionally biased region" description="Basic and acidic residues" evidence="4">
    <location>
        <begin position="397"/>
        <end position="422"/>
    </location>
</feature>
<feature type="compositionally biased region" description="Basic and acidic residues" evidence="4">
    <location>
        <begin position="829"/>
        <end position="843"/>
    </location>
</feature>
<dbReference type="GO" id="GO:0005524">
    <property type="term" value="F:ATP binding"/>
    <property type="evidence" value="ECO:0007669"/>
    <property type="project" value="UniProtKB-UniRule"/>
</dbReference>
<feature type="compositionally biased region" description="Low complexity" evidence="4">
    <location>
        <begin position="1134"/>
        <end position="1144"/>
    </location>
</feature>
<evidence type="ECO:0000256" key="3">
    <source>
        <dbReference type="PROSITE-ProRule" id="PRU10141"/>
    </source>
</evidence>
<feature type="region of interest" description="Disordered" evidence="4">
    <location>
        <begin position="645"/>
        <end position="674"/>
    </location>
</feature>
<dbReference type="GO" id="GO:0004674">
    <property type="term" value="F:protein serine/threonine kinase activity"/>
    <property type="evidence" value="ECO:0007669"/>
    <property type="project" value="InterPro"/>
</dbReference>
<dbReference type="CDD" id="cd00180">
    <property type="entry name" value="PKc"/>
    <property type="match status" value="1"/>
</dbReference>
<feature type="binding site" evidence="3">
    <location>
        <position position="116"/>
    </location>
    <ligand>
        <name>ATP</name>
        <dbReference type="ChEBI" id="CHEBI:30616"/>
    </ligand>
</feature>
<evidence type="ECO:0000313" key="6">
    <source>
        <dbReference type="EMBL" id="SGY81291.1"/>
    </source>
</evidence>
<protein>
    <submittedName>
        <fullName evidence="6">BQ5605_C009g05490 protein</fullName>
    </submittedName>
</protein>
<dbReference type="PANTHER" id="PTHR24348:SF68">
    <property type="entry name" value="SERINE_THREONINE-PROTEIN KINASE ATG1C"/>
    <property type="match status" value="1"/>
</dbReference>
<evidence type="ECO:0000256" key="2">
    <source>
        <dbReference type="ARBA" id="ARBA00022840"/>
    </source>
</evidence>
<accession>A0A2X0PES6</accession>
<feature type="region of interest" description="Disordered" evidence="4">
    <location>
        <begin position="506"/>
        <end position="607"/>
    </location>
</feature>
<feature type="compositionally biased region" description="Polar residues" evidence="4">
    <location>
        <begin position="466"/>
        <end position="485"/>
    </location>
</feature>
<feature type="compositionally biased region" description="Low complexity" evidence="4">
    <location>
        <begin position="592"/>
        <end position="607"/>
    </location>
</feature>
<dbReference type="InterPro" id="IPR017441">
    <property type="entry name" value="Protein_kinase_ATP_BS"/>
</dbReference>
<dbReference type="SMART" id="SM00220">
    <property type="entry name" value="S_TKc"/>
    <property type="match status" value="1"/>
</dbReference>
<dbReference type="InterPro" id="IPR011009">
    <property type="entry name" value="Kinase-like_dom_sf"/>
</dbReference>
<feature type="compositionally biased region" description="Low complexity" evidence="4">
    <location>
        <begin position="1108"/>
        <end position="1121"/>
    </location>
</feature>
<dbReference type="AlphaFoldDB" id="A0A2X0PES6"/>
<name>A0A2X0PES6_9BASI</name>
<feature type="compositionally biased region" description="Polar residues" evidence="4">
    <location>
        <begin position="527"/>
        <end position="549"/>
    </location>
</feature>
<dbReference type="GO" id="GO:0010506">
    <property type="term" value="P:regulation of autophagy"/>
    <property type="evidence" value="ECO:0007669"/>
    <property type="project" value="InterPro"/>
</dbReference>
<feature type="region of interest" description="Disordered" evidence="4">
    <location>
        <begin position="357"/>
        <end position="485"/>
    </location>
</feature>
<dbReference type="Pfam" id="PF00069">
    <property type="entry name" value="Pkinase"/>
    <property type="match status" value="1"/>
</dbReference>
<evidence type="ECO:0000313" key="7">
    <source>
        <dbReference type="Proteomes" id="UP000249464"/>
    </source>
</evidence>
<evidence type="ECO:0000259" key="5">
    <source>
        <dbReference type="PROSITE" id="PS50011"/>
    </source>
</evidence>
<proteinExistence type="predicted"/>
<keyword evidence="1 3" id="KW-0547">Nucleotide-binding</keyword>
<dbReference type="STRING" id="796604.A0A2X0PES6"/>
<reference evidence="6 7" key="1">
    <citation type="submission" date="2016-11" db="EMBL/GenBank/DDBJ databases">
        <authorList>
            <person name="Jaros S."/>
            <person name="Januszkiewicz K."/>
            <person name="Wedrychowicz H."/>
        </authorList>
    </citation>
    <scope>NUCLEOTIDE SEQUENCE [LARGE SCALE GENOMIC DNA]</scope>
</reference>
<evidence type="ECO:0000256" key="1">
    <source>
        <dbReference type="ARBA" id="ARBA00022741"/>
    </source>
</evidence>
<dbReference type="InterPro" id="IPR008271">
    <property type="entry name" value="Ser/Thr_kinase_AS"/>
</dbReference>
<dbReference type="GO" id="GO:0005737">
    <property type="term" value="C:cytoplasm"/>
    <property type="evidence" value="ECO:0007669"/>
    <property type="project" value="TreeGrafter"/>
</dbReference>
<keyword evidence="2 3" id="KW-0067">ATP-binding</keyword>
<feature type="compositionally biased region" description="Low complexity" evidence="4">
    <location>
        <begin position="900"/>
        <end position="914"/>
    </location>
</feature>
<feature type="region of interest" description="Disordered" evidence="4">
    <location>
        <begin position="1083"/>
        <end position="1121"/>
    </location>
</feature>
<organism evidence="6 7">
    <name type="scientific">Microbotryum silenes-dioicae</name>
    <dbReference type="NCBI Taxonomy" id="796604"/>
    <lineage>
        <taxon>Eukaryota</taxon>
        <taxon>Fungi</taxon>
        <taxon>Dikarya</taxon>
        <taxon>Basidiomycota</taxon>
        <taxon>Pucciniomycotina</taxon>
        <taxon>Microbotryomycetes</taxon>
        <taxon>Microbotryales</taxon>
        <taxon>Microbotryaceae</taxon>
        <taxon>Microbotryum</taxon>
    </lineage>
</organism>
<dbReference type="InterPro" id="IPR045269">
    <property type="entry name" value="Atg1-like"/>
</dbReference>
<keyword evidence="7" id="KW-1185">Reference proteome</keyword>
<sequence>MSTAVYTSPNRASGTIIPRLAHDFANQHYSSPTAGKTVSGLRTLVTETGYRREDVGKNVSSEGTNGRSKTDIFSITDATLAEKLQFVTEVGFGNWGSVWKCVRKTGSSKGETVAVKLVHRSKNPTSSARVRSLWTEFKAIRSLRGASHPNLIHFESFIITPSYALCVMPYYPRLMPVALPESRARFYFRGLLSAVEFLHAHGCSHNDIKPANILLGSNDTPVLCDFGFAVQYARDAPERFLSSLSWGTPEYLSPERAKGILHDERLSDVWALGVTMWEIVVGRTPFERTESEEFLTRDALEVYYGRTVEGSFCGEFKVSSDFEDLIHHMVEPNVKQRVQGCGLALLHRFFEMVPTPQHSPKTIRYSQGTPKSAQTPVKNKTPVKVHGSSSRKGTPSRKVEKRDSIQVHRDRTSSPFQEKADVRSSFPLRPLLLGERRANASPTTSPLTQPSTPRQRVNSGPKAKKGTQSPSTARTQITTSRITSPSKIPVRAPLFVALPRIPNGPARIPSKHNAPLSHRTSKVALASPQTSSSPEKPRRSGSQSPQSTGGAHKRQSSQPPAMPTLFRDLTTPIEQHGILPPAPKDHSEAESKSQQNQISSQSRGSSFESPVLAFAERQKVVESRAPNVKSKRSVSFQAFTRSSVRPIAEDRSSPKAAADPSPQQTQPSPKRESISMVKRLRAMSVRRTPSVFSFRGFKPLANNLAAPEQGRRISAAGSMLSVGDTTEYGGEPGDTTEFGVGPSEYNVNTYREDQELTIVRLSEISRLESFSRHIQTIIDAGRANEAVSSTLVRRSISPSSNGSDAVEQLGSAMPILSREELAEFRAREAQRSSESLARQDRSSSRLVGVAPRRVSRSAAGASSSSADAKRQPSVKIRPSLAPSFVQNQTTQTESEEPLGSSASSQFSEDSSTASIKAPSEEEDTMRFKRGHRRIPTAIRNVPSISLTESEDESTEEPDSPNAPNMGTLRSVIVEEGRQLPTWVPEPIEKEDDGDSDDADVDEPTITLVPSPVRGGTRLLRMASRTSTLRKSVKGGEEPVFETCRSAPAANRPRILSSNAARTLPRTNSPNVFSNLIAVQPLQRSVKFRDSPSPPPTPTSGDRTDSRASSHARSQSRGPSRSRSVLSFFSSWSSSLSRASTPSFSVDSLATSSDASNVYQSEEELAYERMKKSANAPKGAKHSTKWRNALKKLF</sequence>
<feature type="region of interest" description="Disordered" evidence="4">
    <location>
        <begin position="984"/>
        <end position="1011"/>
    </location>
</feature>
<dbReference type="InterPro" id="IPR000719">
    <property type="entry name" value="Prot_kinase_dom"/>
</dbReference>
<feature type="region of interest" description="Disordered" evidence="4">
    <location>
        <begin position="1134"/>
        <end position="1157"/>
    </location>
</feature>
<dbReference type="Proteomes" id="UP000249464">
    <property type="component" value="Unassembled WGS sequence"/>
</dbReference>